<keyword evidence="2" id="KW-1185">Reference proteome</keyword>
<accession>A0A7C8IAY4</accession>
<reference evidence="1 2" key="1">
    <citation type="submission" date="2020-01" db="EMBL/GenBank/DDBJ databases">
        <authorList>
            <consortium name="DOE Joint Genome Institute"/>
            <person name="Haridas S."/>
            <person name="Albert R."/>
            <person name="Binder M."/>
            <person name="Bloem J."/>
            <person name="Labutti K."/>
            <person name="Salamov A."/>
            <person name="Andreopoulos B."/>
            <person name="Baker S.E."/>
            <person name="Barry K."/>
            <person name="Bills G."/>
            <person name="Bluhm B.H."/>
            <person name="Cannon C."/>
            <person name="Castanera R."/>
            <person name="Culley D.E."/>
            <person name="Daum C."/>
            <person name="Ezra D."/>
            <person name="Gonzalez J.B."/>
            <person name="Henrissat B."/>
            <person name="Kuo A."/>
            <person name="Liang C."/>
            <person name="Lipzen A."/>
            <person name="Lutzoni F."/>
            <person name="Magnuson J."/>
            <person name="Mondo S."/>
            <person name="Nolan M."/>
            <person name="Ohm R."/>
            <person name="Pangilinan J."/>
            <person name="Park H.-J.H."/>
            <person name="Ramirez L."/>
            <person name="Alfaro M."/>
            <person name="Sun H."/>
            <person name="Tritt A."/>
            <person name="Yoshinaga Y."/>
            <person name="Zwiers L.-H.L."/>
            <person name="Turgeon B.G."/>
            <person name="Goodwin S.B."/>
            <person name="Spatafora J.W."/>
            <person name="Crous P.W."/>
            <person name="Grigoriev I.V."/>
        </authorList>
    </citation>
    <scope>NUCLEOTIDE SEQUENCE [LARGE SCALE GENOMIC DNA]</scope>
    <source>
        <strain evidence="1 2">CBS 611.86</strain>
    </source>
</reference>
<evidence type="ECO:0000313" key="2">
    <source>
        <dbReference type="Proteomes" id="UP000481861"/>
    </source>
</evidence>
<protein>
    <submittedName>
        <fullName evidence="1">Uncharacterized protein</fullName>
    </submittedName>
</protein>
<organism evidence="1 2">
    <name type="scientific">Massariosphaeria phaeospora</name>
    <dbReference type="NCBI Taxonomy" id="100035"/>
    <lineage>
        <taxon>Eukaryota</taxon>
        <taxon>Fungi</taxon>
        <taxon>Dikarya</taxon>
        <taxon>Ascomycota</taxon>
        <taxon>Pezizomycotina</taxon>
        <taxon>Dothideomycetes</taxon>
        <taxon>Pleosporomycetidae</taxon>
        <taxon>Pleosporales</taxon>
        <taxon>Pleosporales incertae sedis</taxon>
        <taxon>Massariosphaeria</taxon>
    </lineage>
</organism>
<dbReference type="EMBL" id="JAADJZ010000007">
    <property type="protein sequence ID" value="KAF2873666.1"/>
    <property type="molecule type" value="Genomic_DNA"/>
</dbReference>
<comment type="caution">
    <text evidence="1">The sequence shown here is derived from an EMBL/GenBank/DDBJ whole genome shotgun (WGS) entry which is preliminary data.</text>
</comment>
<dbReference type="OrthoDB" id="5355007at2759"/>
<name>A0A7C8IAY4_9PLEO</name>
<proteinExistence type="predicted"/>
<evidence type="ECO:0000313" key="1">
    <source>
        <dbReference type="EMBL" id="KAF2873666.1"/>
    </source>
</evidence>
<sequence>MATSKPVHVSPAQAQDHLSPALRNNIYSALLSSNGIRNMEGTLEHEMQASGWTANLKAYITHLLRSGECTTVAEIKTRVHEKILQDKLGLDGEPEKSNGVTNGVGRVNGHKEADAYDLTIPENAIREGVKVVRMELEKVCEITVPGDSR</sequence>
<gene>
    <name evidence="1" type="ORF">BDV95DRAFT_592992</name>
</gene>
<dbReference type="AlphaFoldDB" id="A0A7C8IAY4"/>
<dbReference type="Proteomes" id="UP000481861">
    <property type="component" value="Unassembled WGS sequence"/>
</dbReference>